<evidence type="ECO:0000256" key="2">
    <source>
        <dbReference type="ARBA" id="ARBA00023043"/>
    </source>
</evidence>
<feature type="signal peptide" evidence="5">
    <location>
        <begin position="1"/>
        <end position="23"/>
    </location>
</feature>
<gene>
    <name evidence="6" type="ORF">QJ522_07780</name>
</gene>
<accession>A0AAW6TTJ2</accession>
<dbReference type="Pfam" id="PF00023">
    <property type="entry name" value="Ank"/>
    <property type="match status" value="1"/>
</dbReference>
<evidence type="ECO:0000256" key="1">
    <source>
        <dbReference type="ARBA" id="ARBA00022737"/>
    </source>
</evidence>
<name>A0AAW6TTJ2_9BACT</name>
<feature type="compositionally biased region" description="Acidic residues" evidence="4">
    <location>
        <begin position="382"/>
        <end position="391"/>
    </location>
</feature>
<dbReference type="PANTHER" id="PTHR24171">
    <property type="entry name" value="ANKYRIN REPEAT DOMAIN-CONTAINING PROTEIN 39-RELATED"/>
    <property type="match status" value="1"/>
</dbReference>
<dbReference type="InterPro" id="IPR036770">
    <property type="entry name" value="Ankyrin_rpt-contain_sf"/>
</dbReference>
<keyword evidence="2 3" id="KW-0040">ANK repeat</keyword>
<dbReference type="Proteomes" id="UP001431776">
    <property type="component" value="Unassembled WGS sequence"/>
</dbReference>
<keyword evidence="7" id="KW-1185">Reference proteome</keyword>
<dbReference type="PROSITE" id="PS50088">
    <property type="entry name" value="ANK_REPEAT"/>
    <property type="match status" value="4"/>
</dbReference>
<reference evidence="6" key="1">
    <citation type="submission" date="2023-05" db="EMBL/GenBank/DDBJ databases">
        <title>Anaerotaeda fermentans gen. nov., sp. nov., a novel anaerobic planctomycete of the new family within the order Sedimentisphaerales isolated from Taman Peninsula, Russia.</title>
        <authorList>
            <person name="Khomyakova M.A."/>
            <person name="Merkel A.Y."/>
            <person name="Slobodkin A.I."/>
        </authorList>
    </citation>
    <scope>NUCLEOTIDE SEQUENCE</scope>
    <source>
        <strain evidence="6">M17dextr</strain>
    </source>
</reference>
<dbReference type="EMBL" id="JASCXX010000007">
    <property type="protein sequence ID" value="MDI6448943.1"/>
    <property type="molecule type" value="Genomic_DNA"/>
</dbReference>
<feature type="repeat" description="ANK" evidence="3">
    <location>
        <begin position="126"/>
        <end position="158"/>
    </location>
</feature>
<evidence type="ECO:0000256" key="3">
    <source>
        <dbReference type="PROSITE-ProRule" id="PRU00023"/>
    </source>
</evidence>
<feature type="region of interest" description="Disordered" evidence="4">
    <location>
        <begin position="471"/>
        <end position="507"/>
    </location>
</feature>
<keyword evidence="5" id="KW-0732">Signal</keyword>
<protein>
    <submittedName>
        <fullName evidence="6">Ankyrin repeat domain-containing protein</fullName>
    </submittedName>
</protein>
<dbReference type="SMART" id="SM00248">
    <property type="entry name" value="ANK"/>
    <property type="match status" value="4"/>
</dbReference>
<evidence type="ECO:0000256" key="5">
    <source>
        <dbReference type="SAM" id="SignalP"/>
    </source>
</evidence>
<sequence>MKRLTRLTAVLLLCVALNSHVLAQDAETPTRTIYQAASLGDIEQVKLHIARGTDLNQPDSNQNTALGLAVVGMRLEVVKLLVDAGANVAAPSREGPPVIMAVVQGSAEIAEFLVARGANVEATNATGSTPLIVAAESGYLDIVELLVAKGANVNAKDRRGQTPLSIAIARRQTDVAQFLRQHGAEEPVSDFDGSPYGSRGMAAPPGAGSSVEPDSAMAHPSQATALQLLGDPSEIRARIAAFPELGDAIAALDTASAGEQRNWRQRRTDNRNMLIRSVEKQFEDEMALLKRIGQTEKAAKTIAEIDALVVKRKARCELIYQELREERRLAVLAEREATARARSSARTRGRAGTMEPTAGGGANDPYAGTPARPAPRARGAEETDEPAVEPEMDSHAQAWLSSDPLDKRNLLNTVHEVDLREFDALRQTAVAEEAKKTAAAIEGLMLARQDRVTSIMAKMAEEDERLERLEERAGTMMAPGATRGRGARGATSPQEDPAAQRGGRRYR</sequence>
<organism evidence="6 7">
    <name type="scientific">Anaerobaca lacustris</name>
    <dbReference type="NCBI Taxonomy" id="3044600"/>
    <lineage>
        <taxon>Bacteria</taxon>
        <taxon>Pseudomonadati</taxon>
        <taxon>Planctomycetota</taxon>
        <taxon>Phycisphaerae</taxon>
        <taxon>Sedimentisphaerales</taxon>
        <taxon>Anaerobacaceae</taxon>
        <taxon>Anaerobaca</taxon>
    </lineage>
</organism>
<feature type="compositionally biased region" description="Low complexity" evidence="4">
    <location>
        <begin position="480"/>
        <end position="491"/>
    </location>
</feature>
<keyword evidence="1" id="KW-0677">Repeat</keyword>
<feature type="repeat" description="ANK" evidence="3">
    <location>
        <begin position="159"/>
        <end position="191"/>
    </location>
</feature>
<feature type="compositionally biased region" description="Low complexity" evidence="4">
    <location>
        <begin position="367"/>
        <end position="377"/>
    </location>
</feature>
<comment type="caution">
    <text evidence="6">The sequence shown here is derived from an EMBL/GenBank/DDBJ whole genome shotgun (WGS) entry which is preliminary data.</text>
</comment>
<feature type="repeat" description="ANK" evidence="3">
    <location>
        <begin position="61"/>
        <end position="93"/>
    </location>
</feature>
<dbReference type="SUPFAM" id="SSF48403">
    <property type="entry name" value="Ankyrin repeat"/>
    <property type="match status" value="1"/>
</dbReference>
<dbReference type="RefSeq" id="WP_349244352.1">
    <property type="nucleotide sequence ID" value="NZ_JASCXX010000007.1"/>
</dbReference>
<evidence type="ECO:0000313" key="6">
    <source>
        <dbReference type="EMBL" id="MDI6448943.1"/>
    </source>
</evidence>
<proteinExistence type="predicted"/>
<feature type="chain" id="PRO_5043666924" evidence="5">
    <location>
        <begin position="24"/>
        <end position="507"/>
    </location>
</feature>
<dbReference type="InterPro" id="IPR002110">
    <property type="entry name" value="Ankyrin_rpt"/>
</dbReference>
<dbReference type="AlphaFoldDB" id="A0AAW6TTJ2"/>
<feature type="region of interest" description="Disordered" evidence="4">
    <location>
        <begin position="335"/>
        <end position="395"/>
    </location>
</feature>
<evidence type="ECO:0000313" key="7">
    <source>
        <dbReference type="Proteomes" id="UP001431776"/>
    </source>
</evidence>
<dbReference type="Pfam" id="PF12796">
    <property type="entry name" value="Ank_2"/>
    <property type="match status" value="1"/>
</dbReference>
<dbReference type="PANTHER" id="PTHR24171:SF9">
    <property type="entry name" value="ANKYRIN REPEAT DOMAIN-CONTAINING PROTEIN 39"/>
    <property type="match status" value="1"/>
</dbReference>
<feature type="repeat" description="ANK" evidence="3">
    <location>
        <begin position="93"/>
        <end position="125"/>
    </location>
</feature>
<evidence type="ECO:0000256" key="4">
    <source>
        <dbReference type="SAM" id="MobiDB-lite"/>
    </source>
</evidence>
<feature type="region of interest" description="Disordered" evidence="4">
    <location>
        <begin position="183"/>
        <end position="218"/>
    </location>
</feature>
<dbReference type="PROSITE" id="PS50297">
    <property type="entry name" value="ANK_REP_REGION"/>
    <property type="match status" value="3"/>
</dbReference>
<dbReference type="Gene3D" id="1.25.40.20">
    <property type="entry name" value="Ankyrin repeat-containing domain"/>
    <property type="match status" value="1"/>
</dbReference>